<protein>
    <submittedName>
        <fullName evidence="2">Uncharacterized protein</fullName>
    </submittedName>
</protein>
<dbReference type="RefSeq" id="WP_187752171.1">
    <property type="nucleotide sequence ID" value="NZ_CP060828.1"/>
</dbReference>
<evidence type="ECO:0000313" key="3">
    <source>
        <dbReference type="Proteomes" id="UP000516052"/>
    </source>
</evidence>
<gene>
    <name evidence="2" type="ORF">IAG44_41505</name>
</gene>
<name>A0A7H0IR34_9ACTN</name>
<sequence>MGNTDIGLDPVLIGFARHPEYGEDTLPARVAASRETVREAGGHGRRDPPLGAPRPLAASALSGRPAPGSSRSSA</sequence>
<dbReference type="KEGG" id="sroi:IAG44_41505"/>
<evidence type="ECO:0000256" key="1">
    <source>
        <dbReference type="SAM" id="MobiDB-lite"/>
    </source>
</evidence>
<feature type="compositionally biased region" description="Basic and acidic residues" evidence="1">
    <location>
        <begin position="35"/>
        <end position="48"/>
    </location>
</feature>
<dbReference type="Proteomes" id="UP000516052">
    <property type="component" value="Chromosome"/>
</dbReference>
<keyword evidence="3" id="KW-1185">Reference proteome</keyword>
<feature type="region of interest" description="Disordered" evidence="1">
    <location>
        <begin position="34"/>
        <end position="74"/>
    </location>
</feature>
<accession>A0A7H0IR34</accession>
<organism evidence="2 3">
    <name type="scientific">Streptomyces roseirectus</name>
    <dbReference type="NCBI Taxonomy" id="2768066"/>
    <lineage>
        <taxon>Bacteria</taxon>
        <taxon>Bacillati</taxon>
        <taxon>Actinomycetota</taxon>
        <taxon>Actinomycetes</taxon>
        <taxon>Kitasatosporales</taxon>
        <taxon>Streptomycetaceae</taxon>
        <taxon>Streptomyces</taxon>
    </lineage>
</organism>
<dbReference type="AlphaFoldDB" id="A0A7H0IR34"/>
<evidence type="ECO:0000313" key="2">
    <source>
        <dbReference type="EMBL" id="QNP75250.1"/>
    </source>
</evidence>
<dbReference type="EMBL" id="CP060828">
    <property type="protein sequence ID" value="QNP75250.1"/>
    <property type="molecule type" value="Genomic_DNA"/>
</dbReference>
<feature type="compositionally biased region" description="Low complexity" evidence="1">
    <location>
        <begin position="62"/>
        <end position="74"/>
    </location>
</feature>
<proteinExistence type="predicted"/>
<reference evidence="2 3" key="1">
    <citation type="submission" date="2020-08" db="EMBL/GenBank/DDBJ databases">
        <title>A novel species.</title>
        <authorList>
            <person name="Gao J."/>
        </authorList>
    </citation>
    <scope>NUCLEOTIDE SEQUENCE [LARGE SCALE GENOMIC DNA]</scope>
    <source>
        <strain evidence="2 3">CRXT-G-22</strain>
    </source>
</reference>